<gene>
    <name evidence="1" type="ORF">GXM_06345</name>
</gene>
<evidence type="ECO:0000313" key="1">
    <source>
        <dbReference type="EMBL" id="QFS48851.1"/>
    </source>
</evidence>
<name>A0A5P8W8G8_9NOSO</name>
<keyword evidence="2" id="KW-1185">Reference proteome</keyword>
<proteinExistence type="predicted"/>
<dbReference type="Proteomes" id="UP000326678">
    <property type="component" value="Chromosome Gxm1"/>
</dbReference>
<organism evidence="1 2">
    <name type="scientific">Nostoc sphaeroides CCNUC1</name>
    <dbReference type="NCBI Taxonomy" id="2653204"/>
    <lineage>
        <taxon>Bacteria</taxon>
        <taxon>Bacillati</taxon>
        <taxon>Cyanobacteriota</taxon>
        <taxon>Cyanophyceae</taxon>
        <taxon>Nostocales</taxon>
        <taxon>Nostocaceae</taxon>
        <taxon>Nostoc</taxon>
    </lineage>
</organism>
<dbReference type="AlphaFoldDB" id="A0A5P8W8G8"/>
<evidence type="ECO:0000313" key="2">
    <source>
        <dbReference type="Proteomes" id="UP000326678"/>
    </source>
</evidence>
<reference evidence="1 2" key="1">
    <citation type="submission" date="2019-10" db="EMBL/GenBank/DDBJ databases">
        <title>Genomic and transcriptomic insights into the perfect genentic adaptation of a filamentous nitrogen-fixing cyanobacterium to rice fields.</title>
        <authorList>
            <person name="Chen Z."/>
        </authorList>
    </citation>
    <scope>NUCLEOTIDE SEQUENCE [LARGE SCALE GENOMIC DNA]</scope>
    <source>
        <strain evidence="1">CCNUC1</strain>
    </source>
</reference>
<accession>A0A5P8W8G8</accession>
<sequence>MLARRGLIAKFGWFDLSWLELLRQFSWLESLLNVSMQMVFLPGEEEIP</sequence>
<dbReference type="EMBL" id="CP045226">
    <property type="protein sequence ID" value="QFS48851.1"/>
    <property type="molecule type" value="Genomic_DNA"/>
</dbReference>
<protein>
    <submittedName>
        <fullName evidence="1">Uncharacterized protein</fullName>
    </submittedName>
</protein>
<dbReference type="KEGG" id="nsh:GXM_06345"/>